<feature type="chain" id="PRO_5038797986" evidence="2">
    <location>
        <begin position="22"/>
        <end position="321"/>
    </location>
</feature>
<dbReference type="InterPro" id="IPR002071">
    <property type="entry name" value="Thermonucl_AS"/>
</dbReference>
<reference evidence="4 5" key="1">
    <citation type="submission" date="2019-06" db="EMBL/GenBank/DDBJ databases">
        <title>Sequencing the genomes of 1000 actinobacteria strains.</title>
        <authorList>
            <person name="Klenk H.-P."/>
        </authorList>
    </citation>
    <scope>NUCLEOTIDE SEQUENCE [LARGE SCALE GENOMIC DNA]</scope>
    <source>
        <strain evidence="4 5">DSM 21776</strain>
    </source>
</reference>
<dbReference type="Gene3D" id="2.40.50.90">
    <property type="match status" value="1"/>
</dbReference>
<feature type="signal peptide" evidence="2">
    <location>
        <begin position="1"/>
        <end position="21"/>
    </location>
</feature>
<evidence type="ECO:0000313" key="5">
    <source>
        <dbReference type="Proteomes" id="UP000320085"/>
    </source>
</evidence>
<gene>
    <name evidence="4" type="ORF">FHX52_2326</name>
</gene>
<sequence>MPSRKATTNAVLIAVAGLVLAGTVATAQGDGPAGAASSPASTTVWVDAGGAASSSSGGPTSDGDAAAREAEAAAAAAAAARADAEAKAADATEAAAAKAADAKAKKAAADKKAAAARTWAVTKVVDGDTIWVSRDGVSQKVRLVGIDTPETGQCGFTESTRNLRGIIGGQRVTLTAGARDDVDRYGRLLRYVDVNGVDAGLRQIKQGFAVARYDSRDGYGRHARETAYVRADAASPRAACAQPGTGGSTGGTSGGSLAGSAGAWPLAGDQHPCPRSLPVKGNESSMIAHEPGDRYYKVTNPEQCFATMSDAEAAGFRPAKV</sequence>
<keyword evidence="4" id="KW-0378">Hydrolase</keyword>
<dbReference type="InterPro" id="IPR016071">
    <property type="entry name" value="Staphylococal_nuclease_OB-fold"/>
</dbReference>
<protein>
    <submittedName>
        <fullName evidence="4">Endonuclease YncB(Thermonuclease family)</fullName>
    </submittedName>
</protein>
<dbReference type="Proteomes" id="UP000320085">
    <property type="component" value="Unassembled WGS sequence"/>
</dbReference>
<proteinExistence type="predicted"/>
<dbReference type="SMART" id="SM00318">
    <property type="entry name" value="SNc"/>
    <property type="match status" value="1"/>
</dbReference>
<keyword evidence="4" id="KW-0255">Endonuclease</keyword>
<dbReference type="PROSITE" id="PS50830">
    <property type="entry name" value="TNASE_3"/>
    <property type="match status" value="1"/>
</dbReference>
<dbReference type="PROSITE" id="PS01123">
    <property type="entry name" value="TNASE_1"/>
    <property type="match status" value="1"/>
</dbReference>
<dbReference type="GO" id="GO:0004519">
    <property type="term" value="F:endonuclease activity"/>
    <property type="evidence" value="ECO:0007669"/>
    <property type="project" value="UniProtKB-KW"/>
</dbReference>
<evidence type="ECO:0000256" key="1">
    <source>
        <dbReference type="SAM" id="MobiDB-lite"/>
    </source>
</evidence>
<dbReference type="AlphaFoldDB" id="A0A543PNG0"/>
<dbReference type="Pfam" id="PF00565">
    <property type="entry name" value="SNase"/>
    <property type="match status" value="1"/>
</dbReference>
<dbReference type="InterPro" id="IPR035437">
    <property type="entry name" value="SNase_OB-fold_sf"/>
</dbReference>
<evidence type="ECO:0000313" key="4">
    <source>
        <dbReference type="EMBL" id="TQN45628.1"/>
    </source>
</evidence>
<keyword evidence="4" id="KW-0540">Nuclease</keyword>
<name>A0A543PNG0_9MICO</name>
<evidence type="ECO:0000259" key="3">
    <source>
        <dbReference type="PROSITE" id="PS50830"/>
    </source>
</evidence>
<dbReference type="GO" id="GO:0003676">
    <property type="term" value="F:nucleic acid binding"/>
    <property type="evidence" value="ECO:0007669"/>
    <property type="project" value="InterPro"/>
</dbReference>
<dbReference type="SUPFAM" id="SSF50199">
    <property type="entry name" value="Staphylococcal nuclease"/>
    <property type="match status" value="1"/>
</dbReference>
<accession>A0A543PNG0</accession>
<comment type="caution">
    <text evidence="4">The sequence shown here is derived from an EMBL/GenBank/DDBJ whole genome shotgun (WGS) entry which is preliminary data.</text>
</comment>
<dbReference type="EMBL" id="VFQF01000002">
    <property type="protein sequence ID" value="TQN45628.1"/>
    <property type="molecule type" value="Genomic_DNA"/>
</dbReference>
<organism evidence="4 5">
    <name type="scientific">Humibacillus xanthopallidus</name>
    <dbReference type="NCBI Taxonomy" id="412689"/>
    <lineage>
        <taxon>Bacteria</taxon>
        <taxon>Bacillati</taxon>
        <taxon>Actinomycetota</taxon>
        <taxon>Actinomycetes</taxon>
        <taxon>Micrococcales</taxon>
        <taxon>Intrasporangiaceae</taxon>
        <taxon>Humibacillus</taxon>
    </lineage>
</organism>
<evidence type="ECO:0000256" key="2">
    <source>
        <dbReference type="SAM" id="SignalP"/>
    </source>
</evidence>
<dbReference type="RefSeq" id="WP_141822244.1">
    <property type="nucleotide sequence ID" value="NZ_BAAAQC010000010.1"/>
</dbReference>
<feature type="compositionally biased region" description="Gly residues" evidence="1">
    <location>
        <begin position="244"/>
        <end position="257"/>
    </location>
</feature>
<dbReference type="OrthoDB" id="5241375at2"/>
<feature type="region of interest" description="Disordered" evidence="1">
    <location>
        <begin position="48"/>
        <end position="68"/>
    </location>
</feature>
<feature type="compositionally biased region" description="Low complexity" evidence="1">
    <location>
        <begin position="48"/>
        <end position="64"/>
    </location>
</feature>
<feature type="region of interest" description="Disordered" evidence="1">
    <location>
        <begin position="238"/>
        <end position="286"/>
    </location>
</feature>
<feature type="domain" description="TNase-like" evidence="3">
    <location>
        <begin position="115"/>
        <end position="212"/>
    </location>
</feature>
<keyword evidence="2" id="KW-0732">Signal</keyword>